<reference evidence="1" key="1">
    <citation type="journal article" date="2012" name="Nat. Commun.">
        <title>The genome of Prunus mume.</title>
        <authorList>
            <person name="Zhang Q."/>
            <person name="Chen W."/>
            <person name="Sun L."/>
            <person name="Zhao F."/>
            <person name="Huang B."/>
            <person name="Yang W."/>
            <person name="Tao Y."/>
            <person name="Wang J."/>
            <person name="Yuan Z."/>
            <person name="Fan G."/>
            <person name="Xing Z."/>
            <person name="Han C."/>
            <person name="Pan H."/>
            <person name="Zhong X."/>
            <person name="Shi W."/>
            <person name="Liang X."/>
            <person name="Du D."/>
            <person name="Sun F."/>
            <person name="Xu Z."/>
            <person name="Hao R."/>
            <person name="Lv T."/>
            <person name="Lv Y."/>
            <person name="Zheng Z."/>
            <person name="Sun M."/>
            <person name="Luo L."/>
            <person name="Cai M."/>
            <person name="Gao Y."/>
            <person name="Wang J."/>
            <person name="Yin Y."/>
            <person name="Xu X."/>
            <person name="Cheng T."/>
            <person name="Wang J."/>
        </authorList>
    </citation>
    <scope>NUCLEOTIDE SEQUENCE [LARGE SCALE GENOMIC DNA]</scope>
</reference>
<dbReference type="GeneID" id="103322495"/>
<proteinExistence type="predicted"/>
<dbReference type="RefSeq" id="XP_008222641.1">
    <property type="nucleotide sequence ID" value="XM_008224419.1"/>
</dbReference>
<organism evidence="1 2">
    <name type="scientific">Prunus mume</name>
    <name type="common">Japanese apricot</name>
    <name type="synonym">Armeniaca mume</name>
    <dbReference type="NCBI Taxonomy" id="102107"/>
    <lineage>
        <taxon>Eukaryota</taxon>
        <taxon>Viridiplantae</taxon>
        <taxon>Streptophyta</taxon>
        <taxon>Embryophyta</taxon>
        <taxon>Tracheophyta</taxon>
        <taxon>Spermatophyta</taxon>
        <taxon>Magnoliopsida</taxon>
        <taxon>eudicotyledons</taxon>
        <taxon>Gunneridae</taxon>
        <taxon>Pentapetalae</taxon>
        <taxon>rosids</taxon>
        <taxon>fabids</taxon>
        <taxon>Rosales</taxon>
        <taxon>Rosaceae</taxon>
        <taxon>Amygdaloideae</taxon>
        <taxon>Amygdaleae</taxon>
        <taxon>Prunus</taxon>
    </lineage>
</organism>
<reference evidence="2" key="2">
    <citation type="submission" date="2025-08" db="UniProtKB">
        <authorList>
            <consortium name="RefSeq"/>
        </authorList>
    </citation>
    <scope>IDENTIFICATION</scope>
</reference>
<sequence length="162" mass="17842">MQGITNITFFYKGGILLGSETRSRNGSSFARNDYNTKIVRLNDHLFVTKCGQKVGAVNSSVAKICHVTPNTLHIPESLANEAYKFLEQRKIGHVVTLIVGYSGGVPEIYKVQWKPGVQFPDRNGAEIIEIFFVIGSGAPYALATLERVYVPDIPREASKNLG</sequence>
<dbReference type="InterPro" id="IPR001353">
    <property type="entry name" value="Proteasome_sua/b"/>
</dbReference>
<evidence type="ECO:0000313" key="2">
    <source>
        <dbReference type="RefSeq" id="XP_008222641.1"/>
    </source>
</evidence>
<dbReference type="Pfam" id="PF00227">
    <property type="entry name" value="Proteasome"/>
    <property type="match status" value="1"/>
</dbReference>
<accession>A0ABM0NCB6</accession>
<keyword evidence="1" id="KW-1185">Reference proteome</keyword>
<gene>
    <name evidence="2" type="primary">LOC103322495</name>
</gene>
<protein>
    <submittedName>
        <fullName evidence="2">Uncharacterized protein LOC103322495</fullName>
    </submittedName>
</protein>
<dbReference type="InterPro" id="IPR029055">
    <property type="entry name" value="Ntn_hydrolases_N"/>
</dbReference>
<evidence type="ECO:0000313" key="1">
    <source>
        <dbReference type="Proteomes" id="UP000694861"/>
    </source>
</evidence>
<dbReference type="Gene3D" id="3.60.20.10">
    <property type="entry name" value="Glutamine Phosphoribosylpyrophosphate, subunit 1, domain 1"/>
    <property type="match status" value="1"/>
</dbReference>
<dbReference type="SUPFAM" id="SSF56235">
    <property type="entry name" value="N-terminal nucleophile aminohydrolases (Ntn hydrolases)"/>
    <property type="match status" value="1"/>
</dbReference>
<name>A0ABM0NCB6_PRUMU</name>
<dbReference type="Proteomes" id="UP000694861">
    <property type="component" value="Linkage group LG2"/>
</dbReference>